<dbReference type="GO" id="GO:0005576">
    <property type="term" value="C:extracellular region"/>
    <property type="evidence" value="ECO:0007669"/>
    <property type="project" value="UniProtKB-SubCell"/>
</dbReference>
<evidence type="ECO:0000256" key="8">
    <source>
        <dbReference type="ARBA" id="ARBA00023295"/>
    </source>
</evidence>
<protein>
    <recommendedName>
        <fullName evidence="4">mannan endo-1,4-beta-mannosidase</fullName>
        <ecNumber evidence="4">3.2.1.78</ecNumber>
    </recommendedName>
</protein>
<keyword evidence="5" id="KW-0964">Secreted</keyword>
<dbReference type="SUPFAM" id="SSF51445">
    <property type="entry name" value="(Trans)glycosidases"/>
    <property type="match status" value="1"/>
</dbReference>
<evidence type="ECO:0000256" key="3">
    <source>
        <dbReference type="ARBA" id="ARBA00005641"/>
    </source>
</evidence>
<dbReference type="PANTHER" id="PTHR31451">
    <property type="match status" value="1"/>
</dbReference>
<accession>A0A3N4KVF7</accession>
<dbReference type="GO" id="GO:0016985">
    <property type="term" value="F:mannan endo-1,4-beta-mannosidase activity"/>
    <property type="evidence" value="ECO:0007669"/>
    <property type="project" value="UniProtKB-EC"/>
</dbReference>
<dbReference type="InParanoid" id="A0A3N4KVF7"/>
<evidence type="ECO:0000259" key="9">
    <source>
        <dbReference type="Pfam" id="PF26410"/>
    </source>
</evidence>
<dbReference type="EMBL" id="ML119149">
    <property type="protein sequence ID" value="RPB09765.1"/>
    <property type="molecule type" value="Genomic_DNA"/>
</dbReference>
<dbReference type="Proteomes" id="UP000277580">
    <property type="component" value="Unassembled WGS sequence"/>
</dbReference>
<evidence type="ECO:0000256" key="5">
    <source>
        <dbReference type="ARBA" id="ARBA00022525"/>
    </source>
</evidence>
<comment type="similarity">
    <text evidence="3">Belongs to the glycosyl hydrolase 5 (cellulase A) family.</text>
</comment>
<keyword evidence="6" id="KW-0732">Signal</keyword>
<gene>
    <name evidence="10" type="ORF">P167DRAFT_526835</name>
</gene>
<dbReference type="InterPro" id="IPR001547">
    <property type="entry name" value="Glyco_hydro_5"/>
</dbReference>
<sequence>MLNGKKFYFVGSNSYWLPMLENTADVDKALDDFKASGMDVLRIWGFADLTSGSGTQTAFQVWSGSTPTINTGANGLQRLDYIVAAARARNIRLVIPLVNNWQDYGGMDRYVQSMLGSGGLHDDFYTNANIKAAYKNYVKAVVTRYSSSEPAIFAWQLTNELRCKGTLAASSSCNAATLTNWVNEMSTYIKSLDPTHMVSVGDEGFFNRAGNSEWEYGGGEGVDNEAYLRLPNVDYGTFHLYVSAWSKTYAWGDQWIKDHAAVATSVGKPMVFEEYGVTRSTGQRLTVIRTWHDIVLANAIAGDMYWQFGAVLPITGRTHDDTNTIFTDDAEYNELVVQYVPRMEAKNA</sequence>
<comment type="subcellular location">
    <subcellularLocation>
        <location evidence="2">Secreted</location>
    </subcellularLocation>
</comment>
<keyword evidence="8" id="KW-0326">Glycosidase</keyword>
<comment type="catalytic activity">
    <reaction evidence="1">
        <text>Random hydrolysis of (1-&gt;4)-beta-D-mannosidic linkages in mannans, galactomannans and glucomannans.</text>
        <dbReference type="EC" id="3.2.1.78"/>
    </reaction>
</comment>
<keyword evidence="7 10" id="KW-0378">Hydrolase</keyword>
<evidence type="ECO:0000256" key="2">
    <source>
        <dbReference type="ARBA" id="ARBA00004613"/>
    </source>
</evidence>
<dbReference type="PANTHER" id="PTHR31451:SF39">
    <property type="entry name" value="MANNAN ENDO-1,4-BETA-MANNOSIDASE 1"/>
    <property type="match status" value="1"/>
</dbReference>
<dbReference type="InterPro" id="IPR045053">
    <property type="entry name" value="MAN-like"/>
</dbReference>
<dbReference type="EC" id="3.2.1.78" evidence="4"/>
<dbReference type="STRING" id="1392247.A0A3N4KVF7"/>
<evidence type="ECO:0000313" key="11">
    <source>
        <dbReference type="Proteomes" id="UP000277580"/>
    </source>
</evidence>
<dbReference type="AlphaFoldDB" id="A0A3N4KVF7"/>
<keyword evidence="11" id="KW-1185">Reference proteome</keyword>
<organism evidence="10 11">
    <name type="scientific">Morchella conica CCBAS932</name>
    <dbReference type="NCBI Taxonomy" id="1392247"/>
    <lineage>
        <taxon>Eukaryota</taxon>
        <taxon>Fungi</taxon>
        <taxon>Dikarya</taxon>
        <taxon>Ascomycota</taxon>
        <taxon>Pezizomycotina</taxon>
        <taxon>Pezizomycetes</taxon>
        <taxon>Pezizales</taxon>
        <taxon>Morchellaceae</taxon>
        <taxon>Morchella</taxon>
    </lineage>
</organism>
<evidence type="ECO:0000256" key="6">
    <source>
        <dbReference type="ARBA" id="ARBA00022729"/>
    </source>
</evidence>
<dbReference type="Pfam" id="PF26410">
    <property type="entry name" value="GH5_mannosidase"/>
    <property type="match status" value="1"/>
</dbReference>
<dbReference type="GO" id="GO:0046355">
    <property type="term" value="P:mannan catabolic process"/>
    <property type="evidence" value="ECO:0007669"/>
    <property type="project" value="UniProtKB-ARBA"/>
</dbReference>
<evidence type="ECO:0000256" key="4">
    <source>
        <dbReference type="ARBA" id="ARBA00012706"/>
    </source>
</evidence>
<evidence type="ECO:0000313" key="10">
    <source>
        <dbReference type="EMBL" id="RPB09765.1"/>
    </source>
</evidence>
<dbReference type="OrthoDB" id="406631at2759"/>
<reference evidence="10 11" key="1">
    <citation type="journal article" date="2018" name="Nat. Ecol. Evol.">
        <title>Pezizomycetes genomes reveal the molecular basis of ectomycorrhizal truffle lifestyle.</title>
        <authorList>
            <person name="Murat C."/>
            <person name="Payen T."/>
            <person name="Noel B."/>
            <person name="Kuo A."/>
            <person name="Morin E."/>
            <person name="Chen J."/>
            <person name="Kohler A."/>
            <person name="Krizsan K."/>
            <person name="Balestrini R."/>
            <person name="Da Silva C."/>
            <person name="Montanini B."/>
            <person name="Hainaut M."/>
            <person name="Levati E."/>
            <person name="Barry K.W."/>
            <person name="Belfiori B."/>
            <person name="Cichocki N."/>
            <person name="Clum A."/>
            <person name="Dockter R.B."/>
            <person name="Fauchery L."/>
            <person name="Guy J."/>
            <person name="Iotti M."/>
            <person name="Le Tacon F."/>
            <person name="Lindquist E.A."/>
            <person name="Lipzen A."/>
            <person name="Malagnac F."/>
            <person name="Mello A."/>
            <person name="Molinier V."/>
            <person name="Miyauchi S."/>
            <person name="Poulain J."/>
            <person name="Riccioni C."/>
            <person name="Rubini A."/>
            <person name="Sitrit Y."/>
            <person name="Splivallo R."/>
            <person name="Traeger S."/>
            <person name="Wang M."/>
            <person name="Zifcakova L."/>
            <person name="Wipf D."/>
            <person name="Zambonelli A."/>
            <person name="Paolocci F."/>
            <person name="Nowrousian M."/>
            <person name="Ottonello S."/>
            <person name="Baldrian P."/>
            <person name="Spatafora J.W."/>
            <person name="Henrissat B."/>
            <person name="Nagy L.G."/>
            <person name="Aury J.M."/>
            <person name="Wincker P."/>
            <person name="Grigoriev I.V."/>
            <person name="Bonfante P."/>
            <person name="Martin F.M."/>
        </authorList>
    </citation>
    <scope>NUCLEOTIDE SEQUENCE [LARGE SCALE GENOMIC DNA]</scope>
    <source>
        <strain evidence="10 11">CCBAS932</strain>
    </source>
</reference>
<name>A0A3N4KVF7_9PEZI</name>
<dbReference type="InterPro" id="IPR017853">
    <property type="entry name" value="GH"/>
</dbReference>
<dbReference type="Gene3D" id="3.20.20.80">
    <property type="entry name" value="Glycosidases"/>
    <property type="match status" value="1"/>
</dbReference>
<evidence type="ECO:0000256" key="7">
    <source>
        <dbReference type="ARBA" id="ARBA00022801"/>
    </source>
</evidence>
<evidence type="ECO:0000256" key="1">
    <source>
        <dbReference type="ARBA" id="ARBA00001678"/>
    </source>
</evidence>
<proteinExistence type="inferred from homology"/>
<feature type="domain" description="Glycoside hydrolase family 5" evidence="9">
    <location>
        <begin position="2"/>
        <end position="281"/>
    </location>
</feature>